<evidence type="ECO:0000256" key="3">
    <source>
        <dbReference type="ARBA" id="ARBA00022777"/>
    </source>
</evidence>
<dbReference type="Gene3D" id="3.40.50.10350">
    <property type="entry name" value="Glycerate kinase, domain 1"/>
    <property type="match status" value="1"/>
</dbReference>
<dbReference type="Proteomes" id="UP000602087">
    <property type="component" value="Unassembled WGS sequence"/>
</dbReference>
<dbReference type="EMBL" id="JAEINH010000002">
    <property type="protein sequence ID" value="MBI9113868.1"/>
    <property type="molecule type" value="Genomic_DNA"/>
</dbReference>
<organism evidence="5 6">
    <name type="scientific">Sanguibacter suaedae</name>
    <dbReference type="NCBI Taxonomy" id="2795737"/>
    <lineage>
        <taxon>Bacteria</taxon>
        <taxon>Bacillati</taxon>
        <taxon>Actinomycetota</taxon>
        <taxon>Actinomycetes</taxon>
        <taxon>Micrococcales</taxon>
        <taxon>Sanguibacteraceae</taxon>
        <taxon>Sanguibacter</taxon>
    </lineage>
</organism>
<keyword evidence="6" id="KW-1185">Reference proteome</keyword>
<evidence type="ECO:0000256" key="1">
    <source>
        <dbReference type="ARBA" id="ARBA00006284"/>
    </source>
</evidence>
<dbReference type="GO" id="GO:0031388">
    <property type="term" value="P:organic acid phosphorylation"/>
    <property type="evidence" value="ECO:0007669"/>
    <property type="project" value="UniProtKB-UniRule"/>
</dbReference>
<name>A0A934I290_9MICO</name>
<dbReference type="InterPro" id="IPR004381">
    <property type="entry name" value="Glycerate_kinase"/>
</dbReference>
<dbReference type="InterPro" id="IPR036129">
    <property type="entry name" value="Glycerate_kinase_sf"/>
</dbReference>
<dbReference type="SUPFAM" id="SSF110738">
    <property type="entry name" value="Glycerate kinase I"/>
    <property type="match status" value="1"/>
</dbReference>
<dbReference type="Gene3D" id="3.90.1510.10">
    <property type="entry name" value="Glycerate kinase, domain 2"/>
    <property type="match status" value="1"/>
</dbReference>
<comment type="similarity">
    <text evidence="1 4">Belongs to the glycerate kinase type-1 family.</text>
</comment>
<evidence type="ECO:0000313" key="6">
    <source>
        <dbReference type="Proteomes" id="UP000602087"/>
    </source>
</evidence>
<dbReference type="InterPro" id="IPR018193">
    <property type="entry name" value="Glyc_kinase_flavodox-like_fold"/>
</dbReference>
<evidence type="ECO:0000256" key="2">
    <source>
        <dbReference type="ARBA" id="ARBA00022679"/>
    </source>
</evidence>
<evidence type="ECO:0000313" key="5">
    <source>
        <dbReference type="EMBL" id="MBI9113868.1"/>
    </source>
</evidence>
<dbReference type="NCBIfam" id="TIGR00045">
    <property type="entry name" value="glycerate kinase"/>
    <property type="match status" value="1"/>
</dbReference>
<dbReference type="PIRSF" id="PIRSF006078">
    <property type="entry name" value="GlxK"/>
    <property type="match status" value="1"/>
</dbReference>
<keyword evidence="2 4" id="KW-0808">Transferase</keyword>
<dbReference type="InterPro" id="IPR018197">
    <property type="entry name" value="Glycerate_kinase_RE-like"/>
</dbReference>
<protein>
    <submittedName>
        <fullName evidence="5">Glycerate kinase</fullName>
    </submittedName>
</protein>
<dbReference type="PANTHER" id="PTHR21599">
    <property type="entry name" value="GLYCERATE KINASE"/>
    <property type="match status" value="1"/>
</dbReference>
<reference evidence="5" key="1">
    <citation type="submission" date="2020-12" db="EMBL/GenBank/DDBJ databases">
        <title>Sanguibacter suaedae sp. nov., isolated from Suaeda aralocaspica.</title>
        <authorList>
            <person name="Ma Q."/>
        </authorList>
    </citation>
    <scope>NUCLEOTIDE SEQUENCE</scope>
    <source>
        <strain evidence="5">YZGR15</strain>
    </source>
</reference>
<comment type="caution">
    <text evidence="5">The sequence shown here is derived from an EMBL/GenBank/DDBJ whole genome shotgun (WGS) entry which is preliminary data.</text>
</comment>
<dbReference type="AlphaFoldDB" id="A0A934I290"/>
<dbReference type="Pfam" id="PF02595">
    <property type="entry name" value="Gly_kinase"/>
    <property type="match status" value="1"/>
</dbReference>
<dbReference type="GO" id="GO:0008887">
    <property type="term" value="F:glycerate kinase activity"/>
    <property type="evidence" value="ECO:0007669"/>
    <property type="project" value="UniProtKB-UniRule"/>
</dbReference>
<sequence length="370" mass="36378">MRIVVAPDSFKGTVDASRAADAMARGWASVRPDDEVSSAPLADGGEGTLDVIARSVPGATYHDVPGCTGPDGRTVTGRWLALPDGTAVVDLAQVVGLPRMERPDALGASTRGLGEVIGSALDAGALSLVIALGGSASTDGGAGALSALGLALLDEAGEALPDGGGALERLFFADMTDLRRPPAGGVTLLTDVTNPLLGSTGSAAVYGPQKGAGPDDVARLENGLSRFAGVLGGAPDAPGAGAAGGTAYGFTVAWKARVEPGAAAIARLVGLENLLAGADVLLTGEGRFDATSLHGKAVGEALALAAHGPRTAVVAGTVAARSALDALGTWHCALSEIAGSDAAAVAEPERWLFDAGARAARELGGPTSAA</sequence>
<dbReference type="RefSeq" id="WP_198732444.1">
    <property type="nucleotide sequence ID" value="NZ_JAEINH010000002.1"/>
</dbReference>
<keyword evidence="3 4" id="KW-0418">Kinase</keyword>
<gene>
    <name evidence="5" type="ORF">JAV76_02420</name>
</gene>
<accession>A0A934I290</accession>
<evidence type="ECO:0000256" key="4">
    <source>
        <dbReference type="PIRNR" id="PIRNR006078"/>
    </source>
</evidence>
<proteinExistence type="inferred from homology"/>
<dbReference type="PANTHER" id="PTHR21599:SF0">
    <property type="entry name" value="GLYCERATE KINASE"/>
    <property type="match status" value="1"/>
</dbReference>